<proteinExistence type="predicted"/>
<protein>
    <submittedName>
        <fullName evidence="2">Uncharacterized protein</fullName>
    </submittedName>
</protein>
<dbReference type="EMBL" id="KV417276">
    <property type="protein sequence ID" value="KZO98333.1"/>
    <property type="molecule type" value="Genomic_DNA"/>
</dbReference>
<dbReference type="AlphaFoldDB" id="A0A167P1Y6"/>
<feature type="compositionally biased region" description="Basic and acidic residues" evidence="1">
    <location>
        <begin position="288"/>
        <end position="304"/>
    </location>
</feature>
<dbReference type="OrthoDB" id="2270193at2759"/>
<evidence type="ECO:0000313" key="3">
    <source>
        <dbReference type="Proteomes" id="UP000076738"/>
    </source>
</evidence>
<feature type="compositionally biased region" description="Low complexity" evidence="1">
    <location>
        <begin position="339"/>
        <end position="348"/>
    </location>
</feature>
<evidence type="ECO:0000256" key="1">
    <source>
        <dbReference type="SAM" id="MobiDB-lite"/>
    </source>
</evidence>
<reference evidence="2 3" key="1">
    <citation type="journal article" date="2016" name="Mol. Biol. Evol.">
        <title>Comparative Genomics of Early-Diverging Mushroom-Forming Fungi Provides Insights into the Origins of Lignocellulose Decay Capabilities.</title>
        <authorList>
            <person name="Nagy L.G."/>
            <person name="Riley R."/>
            <person name="Tritt A."/>
            <person name="Adam C."/>
            <person name="Daum C."/>
            <person name="Floudas D."/>
            <person name="Sun H."/>
            <person name="Yadav J.S."/>
            <person name="Pangilinan J."/>
            <person name="Larsson K.H."/>
            <person name="Matsuura K."/>
            <person name="Barry K."/>
            <person name="Labutti K."/>
            <person name="Kuo R."/>
            <person name="Ohm R.A."/>
            <person name="Bhattacharya S.S."/>
            <person name="Shirouzu T."/>
            <person name="Yoshinaga Y."/>
            <person name="Martin F.M."/>
            <person name="Grigoriev I.V."/>
            <person name="Hibbett D.S."/>
        </authorList>
    </citation>
    <scope>NUCLEOTIDE SEQUENCE [LARGE SCALE GENOMIC DNA]</scope>
    <source>
        <strain evidence="2 3">TUFC12733</strain>
    </source>
</reference>
<feature type="region of interest" description="Disordered" evidence="1">
    <location>
        <begin position="188"/>
        <end position="218"/>
    </location>
</feature>
<dbReference type="STRING" id="1330018.A0A167P1Y6"/>
<keyword evidence="3" id="KW-1185">Reference proteome</keyword>
<dbReference type="Proteomes" id="UP000076738">
    <property type="component" value="Unassembled WGS sequence"/>
</dbReference>
<feature type="region of interest" description="Disordered" evidence="1">
    <location>
        <begin position="149"/>
        <end position="172"/>
    </location>
</feature>
<accession>A0A167P1Y6</accession>
<feature type="compositionally biased region" description="Basic and acidic residues" evidence="1">
    <location>
        <begin position="254"/>
        <end position="271"/>
    </location>
</feature>
<sequence length="399" mass="42848">MPSLPYNLPEHTIQLTLQYLLPPVPPLPPHLLSNPLRQRHLLLHTSDGSYFCWPSSCASPDRLLSLLESLSSSDLPPSRISKPAYALPDEHTLLACVDIGGLVRLVWRWECDRHEWGYHDAMLLPAPIGTPVFPHADIKDALHSLPRNSFMERYGSPSPATASGAQDPLEDGTIRPLVRDAPAPADYWAGYGSRSPSPEAMRGAGSSDDGEGGDEAYWASYGQVGGTADSTVPSPINAERLLARQAGLAADGEEGGRERKHDVERLHEGTGTRKRPREGDPSGGERTVGGERGAERGGEPKRSEISLNSVPPSPRPFPASGSSRYPRTDGTGAGPPPGSYLSSGYPGPVEDGEDRALEDALRGIWRMYVGKGPGIRACEHDRERFLAAARRAATGNGGL</sequence>
<organism evidence="2 3">
    <name type="scientific">Calocera viscosa (strain TUFC12733)</name>
    <dbReference type="NCBI Taxonomy" id="1330018"/>
    <lineage>
        <taxon>Eukaryota</taxon>
        <taxon>Fungi</taxon>
        <taxon>Dikarya</taxon>
        <taxon>Basidiomycota</taxon>
        <taxon>Agaricomycotina</taxon>
        <taxon>Dacrymycetes</taxon>
        <taxon>Dacrymycetales</taxon>
        <taxon>Dacrymycetaceae</taxon>
        <taxon>Calocera</taxon>
    </lineage>
</organism>
<evidence type="ECO:0000313" key="2">
    <source>
        <dbReference type="EMBL" id="KZO98333.1"/>
    </source>
</evidence>
<feature type="region of interest" description="Disordered" evidence="1">
    <location>
        <begin position="249"/>
        <end position="353"/>
    </location>
</feature>
<gene>
    <name evidence="2" type="ORF">CALVIDRAFT_562250</name>
</gene>
<name>A0A167P1Y6_CALVF</name>